<dbReference type="InterPro" id="IPR036097">
    <property type="entry name" value="HisK_dim/P_sf"/>
</dbReference>
<dbReference type="InterPro" id="IPR003660">
    <property type="entry name" value="HAMP_dom"/>
</dbReference>
<evidence type="ECO:0000313" key="18">
    <source>
        <dbReference type="Proteomes" id="UP001652445"/>
    </source>
</evidence>
<evidence type="ECO:0000256" key="10">
    <source>
        <dbReference type="ARBA" id="ARBA00022840"/>
    </source>
</evidence>
<keyword evidence="4" id="KW-1003">Cell membrane</keyword>
<dbReference type="EC" id="2.7.13.3" evidence="3"/>
<gene>
    <name evidence="17" type="ORF">OB236_09890</name>
</gene>
<dbReference type="PANTHER" id="PTHR45528">
    <property type="entry name" value="SENSOR HISTIDINE KINASE CPXA"/>
    <property type="match status" value="1"/>
</dbReference>
<keyword evidence="12" id="KW-0902">Two-component regulatory system</keyword>
<dbReference type="SMART" id="SM00388">
    <property type="entry name" value="HisKA"/>
    <property type="match status" value="1"/>
</dbReference>
<dbReference type="InterPro" id="IPR050398">
    <property type="entry name" value="HssS/ArlS-like"/>
</dbReference>
<dbReference type="RefSeq" id="WP_262683829.1">
    <property type="nucleotide sequence ID" value="NZ_JAOQIO010000023.1"/>
</dbReference>
<dbReference type="SMART" id="SM00304">
    <property type="entry name" value="HAMP"/>
    <property type="match status" value="1"/>
</dbReference>
<comment type="subcellular location">
    <subcellularLocation>
        <location evidence="2">Cell membrane</location>
        <topology evidence="2">Multi-pass membrane protein</topology>
    </subcellularLocation>
</comment>
<dbReference type="GO" id="GO:0016301">
    <property type="term" value="F:kinase activity"/>
    <property type="evidence" value="ECO:0007669"/>
    <property type="project" value="UniProtKB-KW"/>
</dbReference>
<organism evidence="17 18">
    <name type="scientific">Paenibacillus baimaensis</name>
    <dbReference type="NCBI Taxonomy" id="2982185"/>
    <lineage>
        <taxon>Bacteria</taxon>
        <taxon>Bacillati</taxon>
        <taxon>Bacillota</taxon>
        <taxon>Bacilli</taxon>
        <taxon>Bacillales</taxon>
        <taxon>Paenibacillaceae</taxon>
        <taxon>Paenibacillus</taxon>
    </lineage>
</organism>
<evidence type="ECO:0000256" key="14">
    <source>
        <dbReference type="SAM" id="Phobius"/>
    </source>
</evidence>
<dbReference type="PROSITE" id="PS50109">
    <property type="entry name" value="HIS_KIN"/>
    <property type="match status" value="1"/>
</dbReference>
<reference evidence="17 18" key="1">
    <citation type="submission" date="2022-09" db="EMBL/GenBank/DDBJ databases">
        <authorList>
            <person name="Han X.L."/>
            <person name="Wang Q."/>
            <person name="Lu T."/>
        </authorList>
    </citation>
    <scope>NUCLEOTIDE SEQUENCE [LARGE SCALE GENOMIC DNA]</scope>
    <source>
        <strain evidence="17 18">WQ 127069</strain>
    </source>
</reference>
<evidence type="ECO:0000256" key="4">
    <source>
        <dbReference type="ARBA" id="ARBA00022475"/>
    </source>
</evidence>
<dbReference type="InterPro" id="IPR036890">
    <property type="entry name" value="HATPase_C_sf"/>
</dbReference>
<dbReference type="InterPro" id="IPR003594">
    <property type="entry name" value="HATPase_dom"/>
</dbReference>
<dbReference type="InterPro" id="IPR003661">
    <property type="entry name" value="HisK_dim/P_dom"/>
</dbReference>
<feature type="transmembrane region" description="Helical" evidence="14">
    <location>
        <begin position="6"/>
        <end position="29"/>
    </location>
</feature>
<keyword evidence="11 14" id="KW-1133">Transmembrane helix</keyword>
<dbReference type="InterPro" id="IPR005467">
    <property type="entry name" value="His_kinase_dom"/>
</dbReference>
<dbReference type="EMBL" id="JAOQIO010000023">
    <property type="protein sequence ID" value="MCU6792439.1"/>
    <property type="molecule type" value="Genomic_DNA"/>
</dbReference>
<keyword evidence="9 17" id="KW-0418">Kinase</keyword>
<evidence type="ECO:0000256" key="9">
    <source>
        <dbReference type="ARBA" id="ARBA00022777"/>
    </source>
</evidence>
<evidence type="ECO:0000256" key="13">
    <source>
        <dbReference type="ARBA" id="ARBA00023136"/>
    </source>
</evidence>
<evidence type="ECO:0000256" key="1">
    <source>
        <dbReference type="ARBA" id="ARBA00000085"/>
    </source>
</evidence>
<keyword evidence="13 14" id="KW-0472">Membrane</keyword>
<dbReference type="SUPFAM" id="SSF47384">
    <property type="entry name" value="Homodimeric domain of signal transducing histidine kinase"/>
    <property type="match status" value="1"/>
</dbReference>
<evidence type="ECO:0000313" key="17">
    <source>
        <dbReference type="EMBL" id="MCU6792439.1"/>
    </source>
</evidence>
<evidence type="ECO:0000256" key="3">
    <source>
        <dbReference type="ARBA" id="ARBA00012438"/>
    </source>
</evidence>
<dbReference type="Proteomes" id="UP001652445">
    <property type="component" value="Unassembled WGS sequence"/>
</dbReference>
<evidence type="ECO:0000259" key="16">
    <source>
        <dbReference type="PROSITE" id="PS50885"/>
    </source>
</evidence>
<evidence type="ECO:0000256" key="2">
    <source>
        <dbReference type="ARBA" id="ARBA00004651"/>
    </source>
</evidence>
<evidence type="ECO:0000256" key="6">
    <source>
        <dbReference type="ARBA" id="ARBA00022679"/>
    </source>
</evidence>
<evidence type="ECO:0000256" key="5">
    <source>
        <dbReference type="ARBA" id="ARBA00022553"/>
    </source>
</evidence>
<dbReference type="CDD" id="cd06225">
    <property type="entry name" value="HAMP"/>
    <property type="match status" value="1"/>
</dbReference>
<feature type="domain" description="HAMP" evidence="16">
    <location>
        <begin position="183"/>
        <end position="235"/>
    </location>
</feature>
<dbReference type="SMART" id="SM00387">
    <property type="entry name" value="HATPase_c"/>
    <property type="match status" value="1"/>
</dbReference>
<dbReference type="Pfam" id="PF00512">
    <property type="entry name" value="HisKA"/>
    <property type="match status" value="1"/>
</dbReference>
<sequence>MKLKYWLMLVFLIVMLLPVAALYAFYVWLSQYDQRQDILEYIEFSNTISGIESRLQSPSYYEIQSKEPYGAVEELASGTVKISLYRYDGVTLFTSGTDSLAASLPRINRDNLYAHLYELQKSYYTYSIKKPVFNGSKLLGFYEIKLARQQWLQGVQYRTLWIGLCFVFFFIVLYASVIYFIHRKFARPIRLLMEQMTSFAYDRPFQPILHKTHDEIGELITHFMHMRSQIMQSRETIKKEQQEKEYIVASLSHDLKTPLTLIRAYTELMQGKQLLHEQERIEYFSMLFEKMDYMKQLLDDLTMYTVLRSSYHEMERVDVDGDELFDMLLSGYDELCTQNSIDLHKESCVQGIYAVNVSQMVRIIDNLMNNAIRHTLPNDTIWLGAVSDPFKLPDWVFPVFQQALAEWRTDGVILLVQNEGEAIPIASQEKVFEPFYQVDASRTKTKTGQSGLGLSIAKIIMDKHNGKIQLWSAPGYGTLVVCWLQRKKEDQA</sequence>
<dbReference type="Gene3D" id="1.10.287.130">
    <property type="match status" value="1"/>
</dbReference>
<evidence type="ECO:0000256" key="11">
    <source>
        <dbReference type="ARBA" id="ARBA00022989"/>
    </source>
</evidence>
<keyword evidence="10" id="KW-0067">ATP-binding</keyword>
<keyword evidence="5" id="KW-0597">Phosphoprotein</keyword>
<dbReference type="Gene3D" id="6.10.340.10">
    <property type="match status" value="1"/>
</dbReference>
<dbReference type="InterPro" id="IPR004358">
    <property type="entry name" value="Sig_transdc_His_kin-like_C"/>
</dbReference>
<keyword evidence="7 14" id="KW-0812">Transmembrane</keyword>
<accession>A0ABT2UCT6</accession>
<dbReference type="CDD" id="cd00082">
    <property type="entry name" value="HisKA"/>
    <property type="match status" value="1"/>
</dbReference>
<feature type="domain" description="Histidine kinase" evidence="15">
    <location>
        <begin position="250"/>
        <end position="488"/>
    </location>
</feature>
<dbReference type="PANTHER" id="PTHR45528:SF1">
    <property type="entry name" value="SENSOR HISTIDINE KINASE CPXA"/>
    <property type="match status" value="1"/>
</dbReference>
<evidence type="ECO:0000256" key="8">
    <source>
        <dbReference type="ARBA" id="ARBA00022741"/>
    </source>
</evidence>
<protein>
    <recommendedName>
        <fullName evidence="3">histidine kinase</fullName>
        <ecNumber evidence="3">2.7.13.3</ecNumber>
    </recommendedName>
</protein>
<evidence type="ECO:0000256" key="7">
    <source>
        <dbReference type="ARBA" id="ARBA00022692"/>
    </source>
</evidence>
<comment type="catalytic activity">
    <reaction evidence="1">
        <text>ATP + protein L-histidine = ADP + protein N-phospho-L-histidine.</text>
        <dbReference type="EC" id="2.7.13.3"/>
    </reaction>
</comment>
<keyword evidence="6" id="KW-0808">Transferase</keyword>
<comment type="caution">
    <text evidence="17">The sequence shown here is derived from an EMBL/GenBank/DDBJ whole genome shotgun (WGS) entry which is preliminary data.</text>
</comment>
<dbReference type="PROSITE" id="PS50885">
    <property type="entry name" value="HAMP"/>
    <property type="match status" value="1"/>
</dbReference>
<dbReference type="Gene3D" id="3.30.565.10">
    <property type="entry name" value="Histidine kinase-like ATPase, C-terminal domain"/>
    <property type="match status" value="1"/>
</dbReference>
<feature type="transmembrane region" description="Helical" evidence="14">
    <location>
        <begin position="160"/>
        <end position="181"/>
    </location>
</feature>
<name>A0ABT2UCT6_9BACL</name>
<keyword evidence="8" id="KW-0547">Nucleotide-binding</keyword>
<evidence type="ECO:0000259" key="15">
    <source>
        <dbReference type="PROSITE" id="PS50109"/>
    </source>
</evidence>
<dbReference type="PRINTS" id="PR00344">
    <property type="entry name" value="BCTRLSENSOR"/>
</dbReference>
<evidence type="ECO:0000256" key="12">
    <source>
        <dbReference type="ARBA" id="ARBA00023012"/>
    </source>
</evidence>
<dbReference type="Pfam" id="PF02518">
    <property type="entry name" value="HATPase_c"/>
    <property type="match status" value="1"/>
</dbReference>
<proteinExistence type="predicted"/>
<dbReference type="SUPFAM" id="SSF55874">
    <property type="entry name" value="ATPase domain of HSP90 chaperone/DNA topoisomerase II/histidine kinase"/>
    <property type="match status" value="1"/>
</dbReference>
<keyword evidence="18" id="KW-1185">Reference proteome</keyword>